<keyword evidence="2" id="KW-1185">Reference proteome</keyword>
<dbReference type="GO" id="GO:0003964">
    <property type="term" value="F:RNA-directed DNA polymerase activity"/>
    <property type="evidence" value="ECO:0007669"/>
    <property type="project" value="UniProtKB-KW"/>
</dbReference>
<name>A0A2I0TSJ2_LIMLA</name>
<evidence type="ECO:0000313" key="2">
    <source>
        <dbReference type="Proteomes" id="UP000233556"/>
    </source>
</evidence>
<proteinExistence type="predicted"/>
<dbReference type="Proteomes" id="UP000233556">
    <property type="component" value="Unassembled WGS sequence"/>
</dbReference>
<dbReference type="OrthoDB" id="416454at2759"/>
<organism evidence="1 2">
    <name type="scientific">Limosa lapponica baueri</name>
    <dbReference type="NCBI Taxonomy" id="1758121"/>
    <lineage>
        <taxon>Eukaryota</taxon>
        <taxon>Metazoa</taxon>
        <taxon>Chordata</taxon>
        <taxon>Craniata</taxon>
        <taxon>Vertebrata</taxon>
        <taxon>Euteleostomi</taxon>
        <taxon>Archelosauria</taxon>
        <taxon>Archosauria</taxon>
        <taxon>Dinosauria</taxon>
        <taxon>Saurischia</taxon>
        <taxon>Theropoda</taxon>
        <taxon>Coelurosauria</taxon>
        <taxon>Aves</taxon>
        <taxon>Neognathae</taxon>
        <taxon>Neoaves</taxon>
        <taxon>Charadriiformes</taxon>
        <taxon>Scolopacidae</taxon>
        <taxon>Limosa</taxon>
    </lineage>
</organism>
<gene>
    <name evidence="1" type="ORF">llap_12912</name>
</gene>
<keyword evidence="1" id="KW-0808">Transferase</keyword>
<dbReference type="PANTHER" id="PTHR33332">
    <property type="entry name" value="REVERSE TRANSCRIPTASE DOMAIN-CONTAINING PROTEIN"/>
    <property type="match status" value="1"/>
</dbReference>
<sequence>MTIWRPVTSGVPQGPVLSLFGPVLFSIFINDTDSGIECTLSKFAADSKLSCMVDTPEGWDAIQRVLDRLKKCACVNLIRFNQVKCKVLNVGQGQPQYQYRLRDERTQKSSAEKGLWVLVDEKLDMTRQHTLTAQKANGILGCIKSSMASRSREVILPLYSTFVDPTCSTVSSSGAPNIRRIWTCWSESRGQP</sequence>
<keyword evidence="1" id="KW-0695">RNA-directed DNA polymerase</keyword>
<reference evidence="2" key="1">
    <citation type="submission" date="2017-11" db="EMBL/GenBank/DDBJ databases">
        <authorList>
            <person name="Lima N.C."/>
            <person name="Parody-Merino A.M."/>
            <person name="Battley P.F."/>
            <person name="Fidler A.E."/>
            <person name="Prosdocimi F."/>
        </authorList>
    </citation>
    <scope>NUCLEOTIDE SEQUENCE [LARGE SCALE GENOMIC DNA]</scope>
</reference>
<reference evidence="2" key="2">
    <citation type="submission" date="2017-12" db="EMBL/GenBank/DDBJ databases">
        <title>Genome sequence of the Bar-tailed Godwit (Limosa lapponica baueri).</title>
        <authorList>
            <person name="Lima N.C.B."/>
            <person name="Parody-Merino A.M."/>
            <person name="Battley P.F."/>
            <person name="Fidler A.E."/>
            <person name="Prosdocimi F."/>
        </authorList>
    </citation>
    <scope>NUCLEOTIDE SEQUENCE [LARGE SCALE GENOMIC DNA]</scope>
</reference>
<keyword evidence="1" id="KW-0548">Nucleotidyltransferase</keyword>
<accession>A0A2I0TSJ2</accession>
<evidence type="ECO:0000313" key="1">
    <source>
        <dbReference type="EMBL" id="PKU36784.1"/>
    </source>
</evidence>
<dbReference type="AlphaFoldDB" id="A0A2I0TSJ2"/>
<dbReference type="EMBL" id="KZ507458">
    <property type="protein sequence ID" value="PKU36784.1"/>
    <property type="molecule type" value="Genomic_DNA"/>
</dbReference>
<protein>
    <submittedName>
        <fullName evidence="1">Rna-directed dna polymerase from mobile element jockey-like</fullName>
    </submittedName>
</protein>